<dbReference type="NCBIfam" id="TIGR02452">
    <property type="entry name" value="TIGR02452 family protein"/>
    <property type="match status" value="1"/>
</dbReference>
<dbReference type="SUPFAM" id="SSF52949">
    <property type="entry name" value="Macro domain-like"/>
    <property type="match status" value="1"/>
</dbReference>
<accession>A0ABP9AFM8</accession>
<dbReference type="InterPro" id="IPR019261">
    <property type="entry name" value="PARG_cat_microbial"/>
</dbReference>
<sequence>MSGNRGARERLAQETLRILDARRYETQAGRAVDLDGPLSRCLTGTRLHEADEIARMIVAMREVQGAHDARIEVVNETTLVGLSALLRESDEPVAVLNFASAKNPGGGFLGGSQAQEESLARSSALYASLSRCDAFYAKHRASSSLLYSDAMILSPACPVFRDDHGALLEAPMHAGFITSAAPNAGAIAQTRPDEWPLIESTFVRRAEGVLALAAQHGYRNLVLGAWGCGVFRNDPAMVARVFADHLLRGPWRHHFERVRFSVLDNTGDGATFAAFRHALYVD</sequence>
<dbReference type="PANTHER" id="PTHR35596">
    <property type="entry name" value="DUF2263 DOMAIN-CONTAINING PROTEIN"/>
    <property type="match status" value="1"/>
</dbReference>
<dbReference type="RefSeq" id="WP_345301243.1">
    <property type="nucleotide sequence ID" value="NZ_BAABJE010000001.1"/>
</dbReference>
<dbReference type="InterPro" id="IPR012664">
    <property type="entry name" value="CHP02452"/>
</dbReference>
<dbReference type="EMBL" id="BAABJE010000001">
    <property type="protein sequence ID" value="GAA4780371.1"/>
    <property type="molecule type" value="Genomic_DNA"/>
</dbReference>
<reference evidence="3" key="1">
    <citation type="journal article" date="2019" name="Int. J. Syst. Evol. Microbiol.">
        <title>The Global Catalogue of Microorganisms (GCM) 10K type strain sequencing project: providing services to taxonomists for standard genome sequencing and annotation.</title>
        <authorList>
            <consortium name="The Broad Institute Genomics Platform"/>
            <consortium name="The Broad Institute Genome Sequencing Center for Infectious Disease"/>
            <person name="Wu L."/>
            <person name="Ma J."/>
        </authorList>
    </citation>
    <scope>NUCLEOTIDE SEQUENCE [LARGE SCALE GENOMIC DNA]</scope>
    <source>
        <strain evidence="3">JCM 18204</strain>
    </source>
</reference>
<dbReference type="Pfam" id="PF10021">
    <property type="entry name" value="PARG_cat_microb"/>
    <property type="match status" value="1"/>
</dbReference>
<dbReference type="InterPro" id="IPR043472">
    <property type="entry name" value="Macro_dom-like"/>
</dbReference>
<dbReference type="PANTHER" id="PTHR35596:SF1">
    <property type="entry name" value="MICROBIAL-TYPE PARG CATALYTIC DOMAIN-CONTAINING PROTEIN"/>
    <property type="match status" value="1"/>
</dbReference>
<proteinExistence type="predicted"/>
<gene>
    <name evidence="2" type="ORF">GCM10023307_00220</name>
</gene>
<protein>
    <submittedName>
        <fullName evidence="2">TIGR02452 family protein</fullName>
    </submittedName>
</protein>
<name>A0ABP9AFM8_9GAMM</name>
<dbReference type="PIRSF" id="PIRSF014899">
    <property type="entry name" value="UCP014899"/>
    <property type="match status" value="1"/>
</dbReference>
<feature type="domain" description="Microbial-type PARG catalytic" evidence="1">
    <location>
        <begin position="12"/>
        <end position="162"/>
    </location>
</feature>
<dbReference type="Gene3D" id="3.40.220.10">
    <property type="entry name" value="Leucine Aminopeptidase, subunit E, domain 1"/>
    <property type="match status" value="1"/>
</dbReference>
<evidence type="ECO:0000313" key="2">
    <source>
        <dbReference type="EMBL" id="GAA4780371.1"/>
    </source>
</evidence>
<dbReference type="Proteomes" id="UP001499959">
    <property type="component" value="Unassembled WGS sequence"/>
</dbReference>
<keyword evidence="3" id="KW-1185">Reference proteome</keyword>
<organism evidence="2 3">
    <name type="scientific">Lysobacter hankyongensis</name>
    <dbReference type="NCBI Taxonomy" id="1176535"/>
    <lineage>
        <taxon>Bacteria</taxon>
        <taxon>Pseudomonadati</taxon>
        <taxon>Pseudomonadota</taxon>
        <taxon>Gammaproteobacteria</taxon>
        <taxon>Lysobacterales</taxon>
        <taxon>Lysobacteraceae</taxon>
        <taxon>Lysobacter</taxon>
    </lineage>
</organism>
<comment type="caution">
    <text evidence="2">The sequence shown here is derived from an EMBL/GenBank/DDBJ whole genome shotgun (WGS) entry which is preliminary data.</text>
</comment>
<evidence type="ECO:0000313" key="3">
    <source>
        <dbReference type="Proteomes" id="UP001499959"/>
    </source>
</evidence>
<evidence type="ECO:0000259" key="1">
    <source>
        <dbReference type="Pfam" id="PF10021"/>
    </source>
</evidence>